<protein>
    <submittedName>
        <fullName evidence="1">Uncharacterized protein</fullName>
    </submittedName>
</protein>
<evidence type="ECO:0000313" key="1">
    <source>
        <dbReference type="EMBL" id="NKZ00013.1"/>
    </source>
</evidence>
<sequence>MSGESGGNPIEGYKGAELAAALAESMAGLADMFDLIMEDAETVAHRDEVSSALRAYKEEYGPAIVEVQEHGLQLAENIQAGTSEIARNDQEAAEHYETPWDLGTDLQVNF</sequence>
<keyword evidence="2" id="KW-1185">Reference proteome</keyword>
<dbReference type="AlphaFoldDB" id="A0A7X6RS66"/>
<dbReference type="Proteomes" id="UP000553209">
    <property type="component" value="Unassembled WGS sequence"/>
</dbReference>
<accession>A0A7X6RS66</accession>
<organism evidence="1 2">
    <name type="scientific">Nocardiopsis alborubida</name>
    <dbReference type="NCBI Taxonomy" id="146802"/>
    <lineage>
        <taxon>Bacteria</taxon>
        <taxon>Bacillati</taxon>
        <taxon>Actinomycetota</taxon>
        <taxon>Actinomycetes</taxon>
        <taxon>Streptosporangiales</taxon>
        <taxon>Nocardiopsidaceae</taxon>
        <taxon>Nocardiopsis</taxon>
    </lineage>
</organism>
<proteinExistence type="predicted"/>
<gene>
    <name evidence="1" type="ORF">HGB44_20405</name>
</gene>
<name>A0A7X6RS66_9ACTN</name>
<evidence type="ECO:0000313" key="2">
    <source>
        <dbReference type="Proteomes" id="UP000553209"/>
    </source>
</evidence>
<dbReference type="EMBL" id="JAAXPG010000020">
    <property type="protein sequence ID" value="NKZ00013.1"/>
    <property type="molecule type" value="Genomic_DNA"/>
</dbReference>
<reference evidence="1 2" key="1">
    <citation type="submission" date="2020-04" db="EMBL/GenBank/DDBJ databases">
        <title>MicrobeNet Type strains.</title>
        <authorList>
            <person name="Nicholson A.C."/>
        </authorList>
    </citation>
    <scope>NUCLEOTIDE SEQUENCE [LARGE SCALE GENOMIC DNA]</scope>
    <source>
        <strain evidence="1 2">ATCC 23612</strain>
    </source>
</reference>
<dbReference type="RefSeq" id="WP_061080153.1">
    <property type="nucleotide sequence ID" value="NZ_JAAXPG010000020.1"/>
</dbReference>
<comment type="caution">
    <text evidence="1">The sequence shown here is derived from an EMBL/GenBank/DDBJ whole genome shotgun (WGS) entry which is preliminary data.</text>
</comment>